<evidence type="ECO:0000313" key="1">
    <source>
        <dbReference type="EMBL" id="GFN76527.1"/>
    </source>
</evidence>
<dbReference type="Proteomes" id="UP000735302">
    <property type="component" value="Unassembled WGS sequence"/>
</dbReference>
<accession>A0AAV3Y2C5</accession>
<comment type="caution">
    <text evidence="1">The sequence shown here is derived from an EMBL/GenBank/DDBJ whole genome shotgun (WGS) entry which is preliminary data.</text>
</comment>
<dbReference type="EMBL" id="BLXT01000403">
    <property type="protein sequence ID" value="GFN76527.1"/>
    <property type="molecule type" value="Genomic_DNA"/>
</dbReference>
<gene>
    <name evidence="1" type="ORF">PoB_000303300</name>
</gene>
<evidence type="ECO:0000313" key="2">
    <source>
        <dbReference type="Proteomes" id="UP000735302"/>
    </source>
</evidence>
<proteinExistence type="predicted"/>
<protein>
    <recommendedName>
        <fullName evidence="3">Sushi domain-containing protein</fullName>
    </recommendedName>
</protein>
<name>A0AAV3Y2C5_9GAST</name>
<dbReference type="AlphaFoldDB" id="A0AAV3Y2C5"/>
<evidence type="ECO:0008006" key="3">
    <source>
        <dbReference type="Google" id="ProtNLM"/>
    </source>
</evidence>
<reference evidence="1 2" key="1">
    <citation type="journal article" date="2021" name="Elife">
        <title>Chloroplast acquisition without the gene transfer in kleptoplastic sea slugs, Plakobranchus ocellatus.</title>
        <authorList>
            <person name="Maeda T."/>
            <person name="Takahashi S."/>
            <person name="Yoshida T."/>
            <person name="Shimamura S."/>
            <person name="Takaki Y."/>
            <person name="Nagai Y."/>
            <person name="Toyoda A."/>
            <person name="Suzuki Y."/>
            <person name="Arimoto A."/>
            <person name="Ishii H."/>
            <person name="Satoh N."/>
            <person name="Nishiyama T."/>
            <person name="Hasebe M."/>
            <person name="Maruyama T."/>
            <person name="Minagawa J."/>
            <person name="Obokata J."/>
            <person name="Shigenobu S."/>
        </authorList>
    </citation>
    <scope>NUCLEOTIDE SEQUENCE [LARGE SCALE GENOMIC DNA]</scope>
</reference>
<organism evidence="1 2">
    <name type="scientific">Plakobranchus ocellatus</name>
    <dbReference type="NCBI Taxonomy" id="259542"/>
    <lineage>
        <taxon>Eukaryota</taxon>
        <taxon>Metazoa</taxon>
        <taxon>Spiralia</taxon>
        <taxon>Lophotrochozoa</taxon>
        <taxon>Mollusca</taxon>
        <taxon>Gastropoda</taxon>
        <taxon>Heterobranchia</taxon>
        <taxon>Euthyneura</taxon>
        <taxon>Panpulmonata</taxon>
        <taxon>Sacoglossa</taxon>
        <taxon>Placobranchoidea</taxon>
        <taxon>Plakobranchidae</taxon>
        <taxon>Plakobranchus</taxon>
    </lineage>
</organism>
<sequence length="109" mass="12808">MGPILMLHVGMVTDHGTNPYVRCRYGHRSWTNPYVRCSVWSPIMGAILMLDVGMVADHGTNVYFRCRYIHRSWNQSLCQMSFLYRSRVYRYLCSRVYQVGESGCTIHHR</sequence>
<keyword evidence="2" id="KW-1185">Reference proteome</keyword>